<dbReference type="RefSeq" id="XP_033429241.1">
    <property type="nucleotide sequence ID" value="XM_033567246.1"/>
</dbReference>
<organism evidence="2 3">
    <name type="scientific">Aspergillus tanneri</name>
    <dbReference type="NCBI Taxonomy" id="1220188"/>
    <lineage>
        <taxon>Eukaryota</taxon>
        <taxon>Fungi</taxon>
        <taxon>Dikarya</taxon>
        <taxon>Ascomycota</taxon>
        <taxon>Pezizomycotina</taxon>
        <taxon>Eurotiomycetes</taxon>
        <taxon>Eurotiomycetidae</taxon>
        <taxon>Eurotiales</taxon>
        <taxon>Aspergillaceae</taxon>
        <taxon>Aspergillus</taxon>
        <taxon>Aspergillus subgen. Circumdati</taxon>
    </lineage>
</organism>
<sequence length="183" mass="20046">MRSVLISLTAALTASIVAAIPYPDIPNTAKDILTRRGSQSGLITRDDIPNEEKIGYLIFSHGCFSSGSGFPQCRDLYTMKWGKEGEYKSCNDDSVDSAFEEFCSIKVSDEIKVDTPMGEGIWWPDADHCGKGGGPEGFIIIAMDDTSASGYECVRDDYQFSENCGFTWASHSVMKCTYKGDSI</sequence>
<evidence type="ECO:0008006" key="4">
    <source>
        <dbReference type="Google" id="ProtNLM"/>
    </source>
</evidence>
<dbReference type="AlphaFoldDB" id="A0A5M9MX16"/>
<dbReference type="VEuPathDB" id="FungiDB:EYZ11_001163"/>
<gene>
    <name evidence="2" type="ORF">ATNIH1004_002559</name>
</gene>
<feature type="signal peptide" evidence="1">
    <location>
        <begin position="1"/>
        <end position="19"/>
    </location>
</feature>
<reference evidence="2 3" key="1">
    <citation type="submission" date="2019-08" db="EMBL/GenBank/DDBJ databases">
        <title>The genome sequence of a newly discovered highly antifungal drug resistant Aspergillus species, Aspergillus tanneri NIH 1004.</title>
        <authorList>
            <person name="Mounaud S."/>
            <person name="Singh I."/>
            <person name="Joardar V."/>
            <person name="Pakala S."/>
            <person name="Pakala S."/>
            <person name="Venepally P."/>
            <person name="Chung J.K."/>
            <person name="Losada L."/>
            <person name="Nierman W.C."/>
        </authorList>
    </citation>
    <scope>NUCLEOTIDE SEQUENCE [LARGE SCALE GENOMIC DNA]</scope>
    <source>
        <strain evidence="2 3">NIH1004</strain>
    </source>
</reference>
<protein>
    <recommendedName>
        <fullName evidence="4">Ecp2 effector protein domain-containing protein</fullName>
    </recommendedName>
</protein>
<feature type="chain" id="PRO_5024410623" description="Ecp2 effector protein domain-containing protein" evidence="1">
    <location>
        <begin position="20"/>
        <end position="183"/>
    </location>
</feature>
<evidence type="ECO:0000313" key="3">
    <source>
        <dbReference type="Proteomes" id="UP000324241"/>
    </source>
</evidence>
<keyword evidence="1" id="KW-0732">Signal</keyword>
<evidence type="ECO:0000256" key="1">
    <source>
        <dbReference type="SAM" id="SignalP"/>
    </source>
</evidence>
<dbReference type="Proteomes" id="UP000324241">
    <property type="component" value="Unassembled WGS sequence"/>
</dbReference>
<dbReference type="GeneID" id="54325261"/>
<proteinExistence type="predicted"/>
<comment type="caution">
    <text evidence="2">The sequence shown here is derived from an EMBL/GenBank/DDBJ whole genome shotgun (WGS) entry which is preliminary data.</text>
</comment>
<accession>A0A5M9MX16</accession>
<name>A0A5M9MX16_9EURO</name>
<dbReference type="OrthoDB" id="4465079at2759"/>
<evidence type="ECO:0000313" key="2">
    <source>
        <dbReference type="EMBL" id="KAA8649880.1"/>
    </source>
</evidence>
<dbReference type="EMBL" id="QUQM01000001">
    <property type="protein sequence ID" value="KAA8649880.1"/>
    <property type="molecule type" value="Genomic_DNA"/>
</dbReference>